<reference evidence="2" key="1">
    <citation type="submission" date="2012-11" db="EMBL/GenBank/DDBJ databases">
        <title>Dependencies among metagenomic species, viruses, plasmids and units of genetic variation.</title>
        <authorList>
            <person name="Nielsen H.B."/>
            <person name="Almeida M."/>
            <person name="Juncker A.S."/>
            <person name="Rasmussen S."/>
            <person name="Li J."/>
            <person name="Sunagawa S."/>
            <person name="Plichta D."/>
            <person name="Gautier L."/>
            <person name="Le Chatelier E."/>
            <person name="Peletier E."/>
            <person name="Bonde I."/>
            <person name="Nielsen T."/>
            <person name="Manichanh C."/>
            <person name="Arumugam M."/>
            <person name="Batto J."/>
            <person name="Santos M.B.Q.D."/>
            <person name="Blom N."/>
            <person name="Borruel N."/>
            <person name="Burgdorf K.S."/>
            <person name="Boumezbeur F."/>
            <person name="Casellas F."/>
            <person name="Dore J."/>
            <person name="Guarner F."/>
            <person name="Hansen T."/>
            <person name="Hildebrand F."/>
            <person name="Kaas R.S."/>
            <person name="Kennedy S."/>
            <person name="Kristiansen K."/>
            <person name="Kultima J.R."/>
            <person name="Leonard P."/>
            <person name="Levenez F."/>
            <person name="Lund O."/>
            <person name="Moumen B."/>
            <person name="Le Paslier D."/>
            <person name="Pons N."/>
            <person name="Pedersen O."/>
            <person name="Prifti E."/>
            <person name="Qin J."/>
            <person name="Raes J."/>
            <person name="Tap J."/>
            <person name="Tims S."/>
            <person name="Ussery D.W."/>
            <person name="Yamada T."/>
            <person name="MetaHit consortium"/>
            <person name="Renault P."/>
            <person name="Sicheritz-Ponten T."/>
            <person name="Bork P."/>
            <person name="Wang J."/>
            <person name="Brunak S."/>
            <person name="Ehrlich S.D."/>
        </authorList>
    </citation>
    <scope>NUCLEOTIDE SEQUENCE [LARGE SCALE GENOMIC DNA]</scope>
</reference>
<dbReference type="EMBL" id="CBFW010000421">
    <property type="protein sequence ID" value="CDC77181.1"/>
    <property type="molecule type" value="Genomic_DNA"/>
</dbReference>
<proteinExistence type="predicted"/>
<comment type="caution">
    <text evidence="2">The sequence shown here is derived from an EMBL/GenBank/DDBJ whole genome shotgun (WGS) entry which is preliminary data.</text>
</comment>
<keyword evidence="1" id="KW-0472">Membrane</keyword>
<dbReference type="STRING" id="1263015.BN580_00323"/>
<keyword evidence="1" id="KW-0812">Transmembrane</keyword>
<sequence length="198" mass="21791">MKNFIPLLFLIAPLFALVFLLKCVDMHTYKENSGAKRTVGCVIISLLIILLSHLAAAVIGSRITMGGKLFEPLPGLLLILLLPLTALLLSVLALLFIYPIGQKTSDGTGHSKKALGFNLAVTGSFSILYFLLTVWNMVFIGKPEFNIMDEAKQEVFSKENCVQLLIAVLLLLAALWFKISRTKSAKKTAEEQPDTQKN</sequence>
<name>R6UAS3_9BACT</name>
<feature type="transmembrane region" description="Helical" evidence="1">
    <location>
        <begin position="161"/>
        <end position="179"/>
    </location>
</feature>
<gene>
    <name evidence="2" type="ORF">BN580_00323</name>
</gene>
<evidence type="ECO:0000256" key="1">
    <source>
        <dbReference type="SAM" id="Phobius"/>
    </source>
</evidence>
<protein>
    <submittedName>
        <fullName evidence="2">Uncharacterized protein</fullName>
    </submittedName>
</protein>
<feature type="transmembrane region" description="Helical" evidence="1">
    <location>
        <begin position="75"/>
        <end position="97"/>
    </location>
</feature>
<dbReference type="Proteomes" id="UP000017938">
    <property type="component" value="Unassembled WGS sequence"/>
</dbReference>
<feature type="transmembrane region" description="Helical" evidence="1">
    <location>
        <begin position="117"/>
        <end position="140"/>
    </location>
</feature>
<keyword evidence="1" id="KW-1133">Transmembrane helix</keyword>
<accession>R6UAS3</accession>
<organism evidence="2 3">
    <name type="scientific">Candidatus Colimorpha enterica</name>
    <dbReference type="NCBI Taxonomy" id="3083063"/>
    <lineage>
        <taxon>Bacteria</taxon>
        <taxon>Pseudomonadati</taxon>
        <taxon>Bacteroidota</taxon>
        <taxon>Bacteroidia</taxon>
        <taxon>Bacteroidales</taxon>
        <taxon>Candidatus Colimorpha</taxon>
    </lineage>
</organism>
<evidence type="ECO:0000313" key="2">
    <source>
        <dbReference type="EMBL" id="CDC77181.1"/>
    </source>
</evidence>
<feature type="transmembrane region" description="Helical" evidence="1">
    <location>
        <begin position="42"/>
        <end position="63"/>
    </location>
</feature>
<evidence type="ECO:0000313" key="3">
    <source>
        <dbReference type="Proteomes" id="UP000017938"/>
    </source>
</evidence>
<dbReference type="AlphaFoldDB" id="R6UAS3"/>